<gene>
    <name evidence="2" type="ORF">L227DRAFT_612616</name>
</gene>
<organism evidence="2 3">
    <name type="scientific">Lentinus tigrinus ALCF2SS1-6</name>
    <dbReference type="NCBI Taxonomy" id="1328759"/>
    <lineage>
        <taxon>Eukaryota</taxon>
        <taxon>Fungi</taxon>
        <taxon>Dikarya</taxon>
        <taxon>Basidiomycota</taxon>
        <taxon>Agaricomycotina</taxon>
        <taxon>Agaricomycetes</taxon>
        <taxon>Polyporales</taxon>
        <taxon>Polyporaceae</taxon>
        <taxon>Lentinus</taxon>
    </lineage>
</organism>
<feature type="chain" id="PRO_5022977379" evidence="1">
    <location>
        <begin position="20"/>
        <end position="150"/>
    </location>
</feature>
<evidence type="ECO:0000313" key="3">
    <source>
        <dbReference type="Proteomes" id="UP000313359"/>
    </source>
</evidence>
<dbReference type="AlphaFoldDB" id="A0A5C2S6H1"/>
<dbReference type="OrthoDB" id="2985022at2759"/>
<feature type="signal peptide" evidence="1">
    <location>
        <begin position="1"/>
        <end position="19"/>
    </location>
</feature>
<reference evidence="2" key="1">
    <citation type="journal article" date="2018" name="Genome Biol. Evol.">
        <title>Genomics and development of Lentinus tigrinus, a white-rot wood-decaying mushroom with dimorphic fruiting bodies.</title>
        <authorList>
            <person name="Wu B."/>
            <person name="Xu Z."/>
            <person name="Knudson A."/>
            <person name="Carlson A."/>
            <person name="Chen N."/>
            <person name="Kovaka S."/>
            <person name="LaButti K."/>
            <person name="Lipzen A."/>
            <person name="Pennachio C."/>
            <person name="Riley R."/>
            <person name="Schakwitz W."/>
            <person name="Umezawa K."/>
            <person name="Ohm R.A."/>
            <person name="Grigoriev I.V."/>
            <person name="Nagy L.G."/>
            <person name="Gibbons J."/>
            <person name="Hibbett D."/>
        </authorList>
    </citation>
    <scope>NUCLEOTIDE SEQUENCE [LARGE SCALE GENOMIC DNA]</scope>
    <source>
        <strain evidence="2">ALCF2SS1-6</strain>
    </source>
</reference>
<keyword evidence="1" id="KW-0732">Signal</keyword>
<name>A0A5C2S6H1_9APHY</name>
<evidence type="ECO:0000256" key="1">
    <source>
        <dbReference type="SAM" id="SignalP"/>
    </source>
</evidence>
<keyword evidence="3" id="KW-1185">Reference proteome</keyword>
<accession>A0A5C2S6H1</accession>
<evidence type="ECO:0000313" key="2">
    <source>
        <dbReference type="EMBL" id="RPD58868.1"/>
    </source>
</evidence>
<protein>
    <submittedName>
        <fullName evidence="2">Uncharacterized protein</fullName>
    </submittedName>
</protein>
<sequence length="150" mass="15634">MRFTTKLVSLASVIVAATAGRHVTATPASVASIMSTDEIYHWLDTIDTANVTFIGKPIDRDAPLSAEDIMVFYCSQRSGNDCVAPCTVYVGGATCLYAPNTNCLGASANVDFCDGSGCSGSCNQLATCGVRMNLGFCYTPGTNSIIVPPS</sequence>
<dbReference type="Proteomes" id="UP000313359">
    <property type="component" value="Unassembled WGS sequence"/>
</dbReference>
<dbReference type="EMBL" id="ML122273">
    <property type="protein sequence ID" value="RPD58868.1"/>
    <property type="molecule type" value="Genomic_DNA"/>
</dbReference>
<proteinExistence type="predicted"/>